<dbReference type="RefSeq" id="WP_091285267.1">
    <property type="nucleotide sequence ID" value="NZ_FNON01000001.1"/>
</dbReference>
<evidence type="ECO:0000313" key="2">
    <source>
        <dbReference type="EMBL" id="SDW27981.1"/>
    </source>
</evidence>
<reference evidence="2 3" key="1">
    <citation type="submission" date="2016-10" db="EMBL/GenBank/DDBJ databases">
        <authorList>
            <person name="de Groot N.N."/>
        </authorList>
    </citation>
    <scope>NUCLEOTIDE SEQUENCE [LARGE SCALE GENOMIC DNA]</scope>
    <source>
        <strain evidence="2 3">CPCC 202699</strain>
    </source>
</reference>
<keyword evidence="1" id="KW-0812">Transmembrane</keyword>
<organism evidence="2 3">
    <name type="scientific">Amycolatopsis xylanica</name>
    <dbReference type="NCBI Taxonomy" id="589385"/>
    <lineage>
        <taxon>Bacteria</taxon>
        <taxon>Bacillati</taxon>
        <taxon>Actinomycetota</taxon>
        <taxon>Actinomycetes</taxon>
        <taxon>Pseudonocardiales</taxon>
        <taxon>Pseudonocardiaceae</taxon>
        <taxon>Amycolatopsis</taxon>
    </lineage>
</organism>
<keyword evidence="1" id="KW-1133">Transmembrane helix</keyword>
<proteinExistence type="predicted"/>
<evidence type="ECO:0000313" key="3">
    <source>
        <dbReference type="Proteomes" id="UP000199515"/>
    </source>
</evidence>
<accession>A0A1H2S8M0</accession>
<keyword evidence="3" id="KW-1185">Reference proteome</keyword>
<evidence type="ECO:0000256" key="1">
    <source>
        <dbReference type="SAM" id="Phobius"/>
    </source>
</evidence>
<protein>
    <submittedName>
        <fullName evidence="2">Uncharacterized protein</fullName>
    </submittedName>
</protein>
<name>A0A1H2S8M0_9PSEU</name>
<keyword evidence="1" id="KW-0472">Membrane</keyword>
<gene>
    <name evidence="2" type="ORF">SAMN05421504_101143</name>
</gene>
<dbReference type="Proteomes" id="UP000199515">
    <property type="component" value="Unassembled WGS sequence"/>
</dbReference>
<feature type="transmembrane region" description="Helical" evidence="1">
    <location>
        <begin position="31"/>
        <end position="49"/>
    </location>
</feature>
<sequence length="59" mass="6282">MLAIVAAVLFGIALLLQLADLAFGQVITGTTLITAGLLCIALHMAGVATSRKSFRRRRR</sequence>
<dbReference type="EMBL" id="FNON01000001">
    <property type="protein sequence ID" value="SDW27981.1"/>
    <property type="molecule type" value="Genomic_DNA"/>
</dbReference>
<dbReference type="AlphaFoldDB" id="A0A1H2S8M0"/>